<dbReference type="AlphaFoldDB" id="A0A222GD05"/>
<dbReference type="Proteomes" id="UP000202259">
    <property type="component" value="Chromosome"/>
</dbReference>
<feature type="transmembrane region" description="Helical" evidence="1">
    <location>
        <begin position="112"/>
        <end position="130"/>
    </location>
</feature>
<keyword evidence="1" id="KW-0472">Membrane</keyword>
<feature type="transmembrane region" description="Helical" evidence="1">
    <location>
        <begin position="87"/>
        <end position="106"/>
    </location>
</feature>
<evidence type="ECO:0000256" key="1">
    <source>
        <dbReference type="SAM" id="Phobius"/>
    </source>
</evidence>
<feature type="transmembrane region" description="Helical" evidence="1">
    <location>
        <begin position="61"/>
        <end position="80"/>
    </location>
</feature>
<keyword evidence="1" id="KW-0812">Transmembrane</keyword>
<dbReference type="OrthoDB" id="7355622at2"/>
<dbReference type="EMBL" id="CP020465">
    <property type="protein sequence ID" value="ASP49553.1"/>
    <property type="molecule type" value="Genomic_DNA"/>
</dbReference>
<gene>
    <name evidence="2" type="ORF">B5D82_18300</name>
</gene>
<name>A0A222GD05_9GAMM</name>
<dbReference type="KEGG" id="cber:B5D82_18300"/>
<dbReference type="RefSeq" id="WP_081153723.1">
    <property type="nucleotide sequence ID" value="NZ_CP020465.1"/>
</dbReference>
<reference evidence="2 3" key="1">
    <citation type="submission" date="2017-08" db="EMBL/GenBank/DDBJ databases">
        <title>Complete genome of Colwellia sp. NB097-1, a psychrophile bacterium ioslated from Bering Sea.</title>
        <authorList>
            <person name="Chen X."/>
        </authorList>
    </citation>
    <scope>NUCLEOTIDE SEQUENCE [LARGE SCALE GENOMIC DNA]</scope>
    <source>
        <strain evidence="2 3">NB097-1</strain>
    </source>
</reference>
<evidence type="ECO:0000313" key="3">
    <source>
        <dbReference type="Proteomes" id="UP000202259"/>
    </source>
</evidence>
<evidence type="ECO:0008006" key="4">
    <source>
        <dbReference type="Google" id="ProtNLM"/>
    </source>
</evidence>
<protein>
    <recommendedName>
        <fullName evidence="4">DoxX protein</fullName>
    </recommendedName>
</protein>
<accession>A0A222GD05</accession>
<feature type="transmembrane region" description="Helical" evidence="1">
    <location>
        <begin position="21"/>
        <end position="41"/>
    </location>
</feature>
<sequence>MSTDATLANKNFQNNLQWSLLFLRVGVFIVMFVWTLDKFVNPAHSIKIFEHFYKISGFTDILAYSLGALQLLLVMTFLFGIKKRLTYGLIFLMHAGSTFSAYAQYYDAFNNLLFFAAWPMLAACAALYLLREADTKFTLGK</sequence>
<keyword evidence="3" id="KW-1185">Reference proteome</keyword>
<proteinExistence type="predicted"/>
<organism evidence="2 3">
    <name type="scientific">Cognaticolwellia beringensis</name>
    <dbReference type="NCBI Taxonomy" id="1967665"/>
    <lineage>
        <taxon>Bacteria</taxon>
        <taxon>Pseudomonadati</taxon>
        <taxon>Pseudomonadota</taxon>
        <taxon>Gammaproteobacteria</taxon>
        <taxon>Alteromonadales</taxon>
        <taxon>Colwelliaceae</taxon>
        <taxon>Cognaticolwellia</taxon>
    </lineage>
</organism>
<evidence type="ECO:0000313" key="2">
    <source>
        <dbReference type="EMBL" id="ASP49553.1"/>
    </source>
</evidence>
<keyword evidence="1" id="KW-1133">Transmembrane helix</keyword>